<dbReference type="KEGG" id="vbo:CKY39_07890"/>
<dbReference type="Proteomes" id="UP000217154">
    <property type="component" value="Chromosome"/>
</dbReference>
<dbReference type="InterPro" id="IPR004919">
    <property type="entry name" value="GmrSD_N"/>
</dbReference>
<evidence type="ECO:0000313" key="3">
    <source>
        <dbReference type="Proteomes" id="UP000217154"/>
    </source>
</evidence>
<evidence type="ECO:0000259" key="1">
    <source>
        <dbReference type="Pfam" id="PF03235"/>
    </source>
</evidence>
<protein>
    <recommendedName>
        <fullName evidence="1">GmrSD restriction endonucleases N-terminal domain-containing protein</fullName>
    </recommendedName>
</protein>
<dbReference type="RefSeq" id="WP_095744015.1">
    <property type="nucleotide sequence ID" value="NZ_CP023284.1"/>
</dbReference>
<gene>
    <name evidence="2" type="ORF">CKY39_07890</name>
</gene>
<organism evidence="2 3">
    <name type="scientific">Variovorax boronicumulans</name>
    <dbReference type="NCBI Taxonomy" id="436515"/>
    <lineage>
        <taxon>Bacteria</taxon>
        <taxon>Pseudomonadati</taxon>
        <taxon>Pseudomonadota</taxon>
        <taxon>Betaproteobacteria</taxon>
        <taxon>Burkholderiales</taxon>
        <taxon>Comamonadaceae</taxon>
        <taxon>Variovorax</taxon>
    </lineage>
</organism>
<feature type="domain" description="GmrSD restriction endonucleases N-terminal" evidence="1">
    <location>
        <begin position="13"/>
        <end position="219"/>
    </location>
</feature>
<evidence type="ECO:0000313" key="2">
    <source>
        <dbReference type="EMBL" id="ATA53139.1"/>
    </source>
</evidence>
<dbReference type="EMBL" id="CP023284">
    <property type="protein sequence ID" value="ATA53139.1"/>
    <property type="molecule type" value="Genomic_DNA"/>
</dbReference>
<reference evidence="2 3" key="1">
    <citation type="submission" date="2017-09" db="EMBL/GenBank/DDBJ databases">
        <title>The diverse metabolic capabilities of V. boronicumulans make it an excellent choice for continued studies on novel biodegradation.</title>
        <authorList>
            <person name="Sun S."/>
        </authorList>
    </citation>
    <scope>NUCLEOTIDE SEQUENCE [LARGE SCALE GENOMIC DNA]</scope>
    <source>
        <strain evidence="2 3">J1</strain>
    </source>
</reference>
<sequence>MAKTLVAQEQSIQKVFSDDYVFRIPDYQRPYSWTTEQARELVEDLLGFVQANPGLVAEMPPYFLGSIVLIKGDAPDADVVDGQQRLTTLTLLLAAVRANIDPALRAQITKRLYEQGDTFAGTADRFRLTLRERDAEFFKKYVQLDGGFDGLLKLQAGLADSHLNLRDNARYFQKRLAEMNETERVELAQFILQRCYLVIVATPDEASAYRIFSVLNSRGWISRRPIS</sequence>
<accession>A0A250DGP9</accession>
<dbReference type="Pfam" id="PF03235">
    <property type="entry name" value="GmrSD_N"/>
    <property type="match status" value="1"/>
</dbReference>
<proteinExistence type="predicted"/>
<dbReference type="PANTHER" id="PTHR35149">
    <property type="entry name" value="SLL5132 PROTEIN"/>
    <property type="match status" value="1"/>
</dbReference>
<name>A0A250DGP9_9BURK</name>
<dbReference type="PANTHER" id="PTHR35149:SF2">
    <property type="entry name" value="DUF262 DOMAIN-CONTAINING PROTEIN"/>
    <property type="match status" value="1"/>
</dbReference>
<dbReference type="AlphaFoldDB" id="A0A250DGP9"/>